<evidence type="ECO:0000313" key="3">
    <source>
        <dbReference type="Proteomes" id="UP000000763"/>
    </source>
</evidence>
<sequence>MKGSVLVLVAVNEAAATSREGFGRCLTDADLDELRGSFELGFGFDKEKGGAGLCDTLPALDLYFTVNRQRLSDGSKLRSPTSTLSSSTLISGASSSPQFSPRRRMDDLLSR</sequence>
<feature type="compositionally biased region" description="Low complexity" evidence="1">
    <location>
        <begin position="77"/>
        <end position="96"/>
    </location>
</feature>
<organism evidence="2 3">
    <name type="scientific">Oryza sativa subsp. japonica</name>
    <name type="common">Rice</name>
    <dbReference type="NCBI Taxonomy" id="39947"/>
    <lineage>
        <taxon>Eukaryota</taxon>
        <taxon>Viridiplantae</taxon>
        <taxon>Streptophyta</taxon>
        <taxon>Embryophyta</taxon>
        <taxon>Tracheophyta</taxon>
        <taxon>Spermatophyta</taxon>
        <taxon>Magnoliopsida</taxon>
        <taxon>Liliopsida</taxon>
        <taxon>Poales</taxon>
        <taxon>Poaceae</taxon>
        <taxon>BOP clade</taxon>
        <taxon>Oryzoideae</taxon>
        <taxon>Oryzeae</taxon>
        <taxon>Oryzinae</taxon>
        <taxon>Oryza</taxon>
        <taxon>Oryza sativa</taxon>
    </lineage>
</organism>
<reference evidence="3" key="1">
    <citation type="journal article" date="2005" name="Nature">
        <title>The map-based sequence of the rice genome.</title>
        <authorList>
            <consortium name="International rice genome sequencing project (IRGSP)"/>
            <person name="Matsumoto T."/>
            <person name="Wu J."/>
            <person name="Kanamori H."/>
            <person name="Katayose Y."/>
            <person name="Fujisawa M."/>
            <person name="Namiki N."/>
            <person name="Mizuno H."/>
            <person name="Yamamoto K."/>
            <person name="Antonio B.A."/>
            <person name="Baba T."/>
            <person name="Sakata K."/>
            <person name="Nagamura Y."/>
            <person name="Aoki H."/>
            <person name="Arikawa K."/>
            <person name="Arita K."/>
            <person name="Bito T."/>
            <person name="Chiden Y."/>
            <person name="Fujitsuka N."/>
            <person name="Fukunaka R."/>
            <person name="Hamada M."/>
            <person name="Harada C."/>
            <person name="Hayashi A."/>
            <person name="Hijishita S."/>
            <person name="Honda M."/>
            <person name="Hosokawa S."/>
            <person name="Ichikawa Y."/>
            <person name="Idonuma A."/>
            <person name="Iijima M."/>
            <person name="Ikeda M."/>
            <person name="Ikeno M."/>
            <person name="Ito K."/>
            <person name="Ito S."/>
            <person name="Ito T."/>
            <person name="Ito Y."/>
            <person name="Ito Y."/>
            <person name="Iwabuchi A."/>
            <person name="Kamiya K."/>
            <person name="Karasawa W."/>
            <person name="Kurita K."/>
            <person name="Katagiri S."/>
            <person name="Kikuta A."/>
            <person name="Kobayashi H."/>
            <person name="Kobayashi N."/>
            <person name="Machita K."/>
            <person name="Maehara T."/>
            <person name="Masukawa M."/>
            <person name="Mizubayashi T."/>
            <person name="Mukai Y."/>
            <person name="Nagasaki H."/>
            <person name="Nagata Y."/>
            <person name="Naito S."/>
            <person name="Nakashima M."/>
            <person name="Nakama Y."/>
            <person name="Nakamichi Y."/>
            <person name="Nakamura M."/>
            <person name="Meguro A."/>
            <person name="Negishi M."/>
            <person name="Ohta I."/>
            <person name="Ohta T."/>
            <person name="Okamoto M."/>
            <person name="Ono N."/>
            <person name="Saji S."/>
            <person name="Sakaguchi M."/>
            <person name="Sakai K."/>
            <person name="Shibata M."/>
            <person name="Shimokawa T."/>
            <person name="Song J."/>
            <person name="Takazaki Y."/>
            <person name="Terasawa K."/>
            <person name="Tsugane M."/>
            <person name="Tsuji K."/>
            <person name="Ueda S."/>
            <person name="Waki K."/>
            <person name="Yamagata H."/>
            <person name="Yamamoto M."/>
            <person name="Yamamoto S."/>
            <person name="Yamane H."/>
            <person name="Yoshiki S."/>
            <person name="Yoshihara R."/>
            <person name="Yukawa K."/>
            <person name="Zhong H."/>
            <person name="Yano M."/>
            <person name="Yuan Q."/>
            <person name="Ouyang S."/>
            <person name="Liu J."/>
            <person name="Jones K.M."/>
            <person name="Gansberger K."/>
            <person name="Moffat K."/>
            <person name="Hill J."/>
            <person name="Bera J."/>
            <person name="Fadrosh D."/>
            <person name="Jin S."/>
            <person name="Johri S."/>
            <person name="Kim M."/>
            <person name="Overton L."/>
            <person name="Reardon M."/>
            <person name="Tsitrin T."/>
            <person name="Vuong H."/>
            <person name="Weaver B."/>
            <person name="Ciecko A."/>
            <person name="Tallon L."/>
            <person name="Jackson J."/>
            <person name="Pai G."/>
            <person name="Aken S.V."/>
            <person name="Utterback T."/>
            <person name="Reidmuller S."/>
            <person name="Feldblyum T."/>
            <person name="Hsiao J."/>
            <person name="Zismann V."/>
            <person name="Iobst S."/>
            <person name="de Vazeille A.R."/>
            <person name="Buell C.R."/>
            <person name="Ying K."/>
            <person name="Li Y."/>
            <person name="Lu T."/>
            <person name="Huang Y."/>
            <person name="Zhao Q."/>
            <person name="Feng Q."/>
            <person name="Zhang L."/>
            <person name="Zhu J."/>
            <person name="Weng Q."/>
            <person name="Mu J."/>
            <person name="Lu Y."/>
            <person name="Fan D."/>
            <person name="Liu Y."/>
            <person name="Guan J."/>
            <person name="Zhang Y."/>
            <person name="Yu S."/>
            <person name="Liu X."/>
            <person name="Zhang Y."/>
            <person name="Hong G."/>
            <person name="Han B."/>
            <person name="Choisne N."/>
            <person name="Demange N."/>
            <person name="Orjeda G."/>
            <person name="Samain S."/>
            <person name="Cattolico L."/>
            <person name="Pelletier E."/>
            <person name="Couloux A."/>
            <person name="Segurens B."/>
            <person name="Wincker P."/>
            <person name="D'Hont A."/>
            <person name="Scarpelli C."/>
            <person name="Weissenbach J."/>
            <person name="Salanoubat M."/>
            <person name="Quetier F."/>
            <person name="Yu Y."/>
            <person name="Kim H.R."/>
            <person name="Rambo T."/>
            <person name="Currie J."/>
            <person name="Collura K."/>
            <person name="Luo M."/>
            <person name="Yang T."/>
            <person name="Ammiraju J.S.S."/>
            <person name="Engler F."/>
            <person name="Soderlund C."/>
            <person name="Wing R.A."/>
            <person name="Palmer L.E."/>
            <person name="de la Bastide M."/>
            <person name="Spiegel L."/>
            <person name="Nascimento L."/>
            <person name="Zutavern T."/>
            <person name="O'Shaughnessy A."/>
            <person name="Dike S."/>
            <person name="Dedhia N."/>
            <person name="Preston R."/>
            <person name="Balija V."/>
            <person name="McCombie W.R."/>
            <person name="Chow T."/>
            <person name="Chen H."/>
            <person name="Chung M."/>
            <person name="Chen C."/>
            <person name="Shaw J."/>
            <person name="Wu H."/>
            <person name="Hsiao K."/>
            <person name="Chao Y."/>
            <person name="Chu M."/>
            <person name="Cheng C."/>
            <person name="Hour A."/>
            <person name="Lee P."/>
            <person name="Lin S."/>
            <person name="Lin Y."/>
            <person name="Liou J."/>
            <person name="Liu S."/>
            <person name="Hsing Y."/>
            <person name="Raghuvanshi S."/>
            <person name="Mohanty A."/>
            <person name="Bharti A.K."/>
            <person name="Gaur A."/>
            <person name="Gupta V."/>
            <person name="Kumar D."/>
            <person name="Ravi V."/>
            <person name="Vij S."/>
            <person name="Kapur A."/>
            <person name="Khurana P."/>
            <person name="Khurana P."/>
            <person name="Khurana J.P."/>
            <person name="Tyagi A.K."/>
            <person name="Gaikwad K."/>
            <person name="Singh A."/>
            <person name="Dalal V."/>
            <person name="Srivastava S."/>
            <person name="Dixit A."/>
            <person name="Pal A.K."/>
            <person name="Ghazi I.A."/>
            <person name="Yadav M."/>
            <person name="Pandit A."/>
            <person name="Bhargava A."/>
            <person name="Sureshbabu K."/>
            <person name="Batra K."/>
            <person name="Sharma T.R."/>
            <person name="Mohapatra T."/>
            <person name="Singh N.K."/>
            <person name="Messing J."/>
            <person name="Nelson A.B."/>
            <person name="Fuks G."/>
            <person name="Kavchok S."/>
            <person name="Keizer G."/>
            <person name="Linton E."/>
            <person name="Llaca V."/>
            <person name="Song R."/>
            <person name="Tanyolac B."/>
            <person name="Young S."/>
            <person name="Ho-Il K."/>
            <person name="Hahn J.H."/>
            <person name="Sangsakoo G."/>
            <person name="Vanavichit A."/>
            <person name="de Mattos Luiz.A.T."/>
            <person name="Zimmer P.D."/>
            <person name="Malone G."/>
            <person name="Dellagostin O."/>
            <person name="de Oliveira A.C."/>
            <person name="Bevan M."/>
            <person name="Bancroft I."/>
            <person name="Minx P."/>
            <person name="Cordum H."/>
            <person name="Wilson R."/>
            <person name="Cheng Z."/>
            <person name="Jin W."/>
            <person name="Jiang J."/>
            <person name="Leong S.A."/>
            <person name="Iwama H."/>
            <person name="Gojobori T."/>
            <person name="Itoh T."/>
            <person name="Niimura Y."/>
            <person name="Fujii Y."/>
            <person name="Habara T."/>
            <person name="Sakai H."/>
            <person name="Sato Y."/>
            <person name="Wilson G."/>
            <person name="Kumar K."/>
            <person name="McCouch S."/>
            <person name="Juretic N."/>
            <person name="Hoen D."/>
            <person name="Wright S."/>
            <person name="Bruskiewich R."/>
            <person name="Bureau T."/>
            <person name="Miyao A."/>
            <person name="Hirochika H."/>
            <person name="Nishikawa T."/>
            <person name="Kadowaki K."/>
            <person name="Sugiura M."/>
            <person name="Burr B."/>
            <person name="Sasaki T."/>
        </authorList>
    </citation>
    <scope>NUCLEOTIDE SEQUENCE [LARGE SCALE GENOMIC DNA]</scope>
    <source>
        <strain evidence="3">cv. Nipponbare</strain>
    </source>
</reference>
<dbReference type="PANTHER" id="PTHR31865:SF3">
    <property type="entry name" value="PHOSPHODIESTERASE EPSILON-1, PUTATIVE (DUF1685)-RELATED"/>
    <property type="match status" value="1"/>
</dbReference>
<protein>
    <submittedName>
        <fullName evidence="2">Uncharacterized protein</fullName>
    </submittedName>
</protein>
<dbReference type="Pfam" id="PF07939">
    <property type="entry name" value="DUF1685"/>
    <property type="match status" value="1"/>
</dbReference>
<evidence type="ECO:0000256" key="1">
    <source>
        <dbReference type="SAM" id="MobiDB-lite"/>
    </source>
</evidence>
<dbReference type="PANTHER" id="PTHR31865">
    <property type="entry name" value="OSJNBA0071G03.3 PROTEIN"/>
    <property type="match status" value="1"/>
</dbReference>
<dbReference type="EMBL" id="AP005650">
    <property type="protein sequence ID" value="BAD19985.1"/>
    <property type="molecule type" value="Genomic_DNA"/>
</dbReference>
<dbReference type="InterPro" id="IPR012881">
    <property type="entry name" value="DUF1685"/>
</dbReference>
<dbReference type="AlphaFoldDB" id="Q6K3K1"/>
<evidence type="ECO:0000313" key="2">
    <source>
        <dbReference type="EMBL" id="BAD19985.1"/>
    </source>
</evidence>
<accession>Q6K3K1</accession>
<feature type="region of interest" description="Disordered" evidence="1">
    <location>
        <begin position="72"/>
        <end position="111"/>
    </location>
</feature>
<dbReference type="Proteomes" id="UP000000763">
    <property type="component" value="Chromosome 2"/>
</dbReference>
<reference evidence="3" key="2">
    <citation type="journal article" date="2008" name="Nucleic Acids Res.">
        <title>The rice annotation project database (RAP-DB): 2008 update.</title>
        <authorList>
            <consortium name="The rice annotation project (RAP)"/>
        </authorList>
    </citation>
    <scope>GENOME REANNOTATION</scope>
    <source>
        <strain evidence="3">cv. Nipponbare</strain>
    </source>
</reference>
<proteinExistence type="predicted"/>
<name>Q6K3K1_ORYSJ</name>
<gene>
    <name evidence="2" type="primary">OSJNBa0078K05.34</name>
</gene>